<dbReference type="OrthoDB" id="1630758at2759"/>
<dbReference type="InParanoid" id="A0A1X7TNL3"/>
<evidence type="ECO:0000313" key="2">
    <source>
        <dbReference type="EnsemblMetazoa" id="Aqu2.1.16410_001"/>
    </source>
</evidence>
<dbReference type="EnsemblMetazoa" id="Aqu2.1.16410_001">
    <property type="protein sequence ID" value="Aqu2.1.16410_001"/>
    <property type="gene ID" value="Aqu2.1.16410"/>
</dbReference>
<keyword evidence="1" id="KW-0812">Transmembrane</keyword>
<dbReference type="AlphaFoldDB" id="A0A1X7TNL3"/>
<feature type="transmembrane region" description="Helical" evidence="1">
    <location>
        <begin position="241"/>
        <end position="260"/>
    </location>
</feature>
<keyword evidence="1" id="KW-0472">Membrane</keyword>
<feature type="transmembrane region" description="Helical" evidence="1">
    <location>
        <begin position="139"/>
        <end position="160"/>
    </location>
</feature>
<organism evidence="2">
    <name type="scientific">Amphimedon queenslandica</name>
    <name type="common">Sponge</name>
    <dbReference type="NCBI Taxonomy" id="400682"/>
    <lineage>
        <taxon>Eukaryota</taxon>
        <taxon>Metazoa</taxon>
        <taxon>Porifera</taxon>
        <taxon>Demospongiae</taxon>
        <taxon>Heteroscleromorpha</taxon>
        <taxon>Haplosclerida</taxon>
        <taxon>Niphatidae</taxon>
        <taxon>Amphimedon</taxon>
    </lineage>
</organism>
<sequence length="262" mass="29693">MAVTVVPTVLYTSEPQRNNSSYVYHKEIKSLFVACVVIWMLVTFISASLVRDIIRQGLGRSAFKNFHKILSLFSIIAYEVWMVGYIYHTYAINFNWSFKVIIFPPLLALLAHSIFQTFLSYDEHKLANNKQEMKDLKDYIVTSLGFNGIMTFHVLCMFVTASKIGISRDENFIYTITVAFLGFGEVMSRMYVMKNHFEQLKKINTLYATLMYSRAAVASYANPEGELVTGLVQDRKDFSYFTAQNAAVLAVAALGVIVAGNI</sequence>
<feature type="transmembrane region" description="Helical" evidence="1">
    <location>
        <begin position="96"/>
        <end position="119"/>
    </location>
</feature>
<proteinExistence type="predicted"/>
<feature type="transmembrane region" description="Helical" evidence="1">
    <location>
        <begin position="172"/>
        <end position="192"/>
    </location>
</feature>
<reference evidence="2" key="1">
    <citation type="submission" date="2017-05" db="UniProtKB">
        <authorList>
            <consortium name="EnsemblMetazoa"/>
        </authorList>
    </citation>
    <scope>IDENTIFICATION</scope>
</reference>
<accession>A0A1X7TNL3</accession>
<keyword evidence="1" id="KW-1133">Transmembrane helix</keyword>
<protein>
    <submittedName>
        <fullName evidence="2">Uncharacterized protein</fullName>
    </submittedName>
</protein>
<feature type="transmembrane region" description="Helical" evidence="1">
    <location>
        <begin position="70"/>
        <end position="90"/>
    </location>
</feature>
<feature type="transmembrane region" description="Helical" evidence="1">
    <location>
        <begin position="31"/>
        <end position="50"/>
    </location>
</feature>
<evidence type="ECO:0000256" key="1">
    <source>
        <dbReference type="SAM" id="Phobius"/>
    </source>
</evidence>
<name>A0A1X7TNL3_AMPQE</name>